<keyword evidence="2" id="KW-1185">Reference proteome</keyword>
<evidence type="ECO:0000313" key="1">
    <source>
        <dbReference type="EMBL" id="GGD37430.1"/>
    </source>
</evidence>
<reference evidence="1" key="1">
    <citation type="journal article" date="2014" name="Int. J. Syst. Evol. Microbiol.">
        <title>Complete genome sequence of Corynebacterium casei LMG S-19264T (=DSM 44701T), isolated from a smear-ripened cheese.</title>
        <authorList>
            <consortium name="US DOE Joint Genome Institute (JGI-PGF)"/>
            <person name="Walter F."/>
            <person name="Albersmeier A."/>
            <person name="Kalinowski J."/>
            <person name="Ruckert C."/>
        </authorList>
    </citation>
    <scope>NUCLEOTIDE SEQUENCE</scope>
    <source>
        <strain evidence="1">CGMCC 1.15152</strain>
    </source>
</reference>
<organism evidence="1 2">
    <name type="scientific">Microbacterium faecale</name>
    <dbReference type="NCBI Taxonomy" id="1804630"/>
    <lineage>
        <taxon>Bacteria</taxon>
        <taxon>Bacillati</taxon>
        <taxon>Actinomycetota</taxon>
        <taxon>Actinomycetes</taxon>
        <taxon>Micrococcales</taxon>
        <taxon>Microbacteriaceae</taxon>
        <taxon>Microbacterium</taxon>
    </lineage>
</organism>
<sequence length="64" mass="7047">MTGSTSRGSTSRSHVDVGRDAVMTFRAAAIAVADALVRQTTPRFGDRRYGMCGRLRTYDTLLEH</sequence>
<comment type="caution">
    <text evidence="1">The sequence shown here is derived from an EMBL/GenBank/DDBJ whole genome shotgun (WGS) entry which is preliminary data.</text>
</comment>
<dbReference type="AlphaFoldDB" id="A0A916YB85"/>
<evidence type="ECO:0000313" key="2">
    <source>
        <dbReference type="Proteomes" id="UP000633205"/>
    </source>
</evidence>
<dbReference type="RefSeq" id="WP_188711907.1">
    <property type="nucleotide sequence ID" value="NZ_BMHO01000001.1"/>
</dbReference>
<dbReference type="Proteomes" id="UP000633205">
    <property type="component" value="Unassembled WGS sequence"/>
</dbReference>
<name>A0A916YB85_9MICO</name>
<dbReference type="EMBL" id="BMHO01000001">
    <property type="protein sequence ID" value="GGD37430.1"/>
    <property type="molecule type" value="Genomic_DNA"/>
</dbReference>
<gene>
    <name evidence="1" type="ORF">GCM10010915_17820</name>
</gene>
<accession>A0A916YB85</accession>
<protein>
    <submittedName>
        <fullName evidence="1">Uncharacterized protein</fullName>
    </submittedName>
</protein>
<proteinExistence type="predicted"/>
<reference evidence="1" key="2">
    <citation type="submission" date="2020-09" db="EMBL/GenBank/DDBJ databases">
        <authorList>
            <person name="Sun Q."/>
            <person name="Zhou Y."/>
        </authorList>
    </citation>
    <scope>NUCLEOTIDE SEQUENCE</scope>
    <source>
        <strain evidence="1">CGMCC 1.15152</strain>
    </source>
</reference>